<gene>
    <name evidence="1" type="ORF">NUW58_g2810</name>
</gene>
<sequence length="347" mass="38661">MRCHHCPDRVFASQEELEAHLAEHAEIQQKLRRRGGRTYGARLESQSPVTTPTPSSNNNRVPILPVFNNVASQARTAPITHRNSPEKDSSADMEFHSAMAGFMNHDDTYLFLRRFSSLNVQNLLWMQSDIDCLEQKLADMIGPNAVNNTASEEEKAQLKLLITDKLQSYNDALLRYSQLCKLDKPDEESVADIRRWVADNANGTTPSPAGAKIFGSDKGDYAALAHRAAPKTWVYRLIERISWRFFAKRAPGGKRIALPSGGTLHVWDDSMVHIATRGVLTLISSLTLLVPLIILSFVENKLFIVVITALCSIVLAIFMAVATECRDYEIIMAVSAYAAVLMVYTQA</sequence>
<name>A0ACC1PGH4_9PEZI</name>
<keyword evidence="2" id="KW-1185">Reference proteome</keyword>
<dbReference type="Proteomes" id="UP001143856">
    <property type="component" value="Unassembled WGS sequence"/>
</dbReference>
<protein>
    <submittedName>
        <fullName evidence="1">Uncharacterized protein</fullName>
    </submittedName>
</protein>
<dbReference type="EMBL" id="JAPDGR010000389">
    <property type="protein sequence ID" value="KAJ2990715.1"/>
    <property type="molecule type" value="Genomic_DNA"/>
</dbReference>
<comment type="caution">
    <text evidence="1">The sequence shown here is derived from an EMBL/GenBank/DDBJ whole genome shotgun (WGS) entry which is preliminary data.</text>
</comment>
<evidence type="ECO:0000313" key="1">
    <source>
        <dbReference type="EMBL" id="KAJ2990715.1"/>
    </source>
</evidence>
<accession>A0ACC1PGH4</accession>
<proteinExistence type="predicted"/>
<organism evidence="1 2">
    <name type="scientific">Xylaria curta</name>
    <dbReference type="NCBI Taxonomy" id="42375"/>
    <lineage>
        <taxon>Eukaryota</taxon>
        <taxon>Fungi</taxon>
        <taxon>Dikarya</taxon>
        <taxon>Ascomycota</taxon>
        <taxon>Pezizomycotina</taxon>
        <taxon>Sordariomycetes</taxon>
        <taxon>Xylariomycetidae</taxon>
        <taxon>Xylariales</taxon>
        <taxon>Xylariaceae</taxon>
        <taxon>Xylaria</taxon>
    </lineage>
</organism>
<evidence type="ECO:0000313" key="2">
    <source>
        <dbReference type="Proteomes" id="UP001143856"/>
    </source>
</evidence>
<reference evidence="1" key="1">
    <citation type="submission" date="2022-10" db="EMBL/GenBank/DDBJ databases">
        <title>Genome Sequence of Xylaria curta.</title>
        <authorList>
            <person name="Buettner E."/>
        </authorList>
    </citation>
    <scope>NUCLEOTIDE SEQUENCE</scope>
    <source>
        <strain evidence="1">Babe10</strain>
    </source>
</reference>